<protein>
    <submittedName>
        <fullName evidence="10">Major facilitator superfamily domain-containing protein</fullName>
    </submittedName>
</protein>
<evidence type="ECO:0000259" key="9">
    <source>
        <dbReference type="PROSITE" id="PS50850"/>
    </source>
</evidence>
<dbReference type="PANTHER" id="PTHR23514">
    <property type="entry name" value="BYPASS OF STOP CODON PROTEIN 6"/>
    <property type="match status" value="1"/>
</dbReference>
<evidence type="ECO:0000313" key="11">
    <source>
        <dbReference type="Proteomes" id="UP001221757"/>
    </source>
</evidence>
<dbReference type="PANTHER" id="PTHR23514:SF3">
    <property type="entry name" value="BYPASS OF STOP CODON PROTEIN 6"/>
    <property type="match status" value="1"/>
</dbReference>
<proteinExistence type="inferred from homology"/>
<dbReference type="SUPFAM" id="SSF103473">
    <property type="entry name" value="MFS general substrate transporter"/>
    <property type="match status" value="1"/>
</dbReference>
<dbReference type="InterPro" id="IPR036259">
    <property type="entry name" value="MFS_trans_sf"/>
</dbReference>
<organism evidence="10 11">
    <name type="scientific">Mycena rosella</name>
    <name type="common">Pink bonnet</name>
    <name type="synonym">Agaricus rosellus</name>
    <dbReference type="NCBI Taxonomy" id="1033263"/>
    <lineage>
        <taxon>Eukaryota</taxon>
        <taxon>Fungi</taxon>
        <taxon>Dikarya</taxon>
        <taxon>Basidiomycota</taxon>
        <taxon>Agaricomycotina</taxon>
        <taxon>Agaricomycetes</taxon>
        <taxon>Agaricomycetidae</taxon>
        <taxon>Agaricales</taxon>
        <taxon>Marasmiineae</taxon>
        <taxon>Mycenaceae</taxon>
        <taxon>Mycena</taxon>
    </lineage>
</organism>
<feature type="transmembrane region" description="Helical" evidence="8">
    <location>
        <begin position="423"/>
        <end position="442"/>
    </location>
</feature>
<dbReference type="InterPro" id="IPR051788">
    <property type="entry name" value="MFS_Transporter"/>
</dbReference>
<dbReference type="GO" id="GO:0022857">
    <property type="term" value="F:transmembrane transporter activity"/>
    <property type="evidence" value="ECO:0007669"/>
    <property type="project" value="InterPro"/>
</dbReference>
<keyword evidence="6 8" id="KW-0472">Membrane</keyword>
<dbReference type="PROSITE" id="PS50850">
    <property type="entry name" value="MFS"/>
    <property type="match status" value="1"/>
</dbReference>
<evidence type="ECO:0000313" key="10">
    <source>
        <dbReference type="EMBL" id="KAJ7683014.1"/>
    </source>
</evidence>
<dbReference type="Proteomes" id="UP001221757">
    <property type="component" value="Unassembled WGS sequence"/>
</dbReference>
<dbReference type="Pfam" id="PF07690">
    <property type="entry name" value="MFS_1"/>
    <property type="match status" value="1"/>
</dbReference>
<gene>
    <name evidence="10" type="ORF">B0H17DRAFT_1074985</name>
</gene>
<feature type="region of interest" description="Disordered" evidence="7">
    <location>
        <begin position="19"/>
        <end position="38"/>
    </location>
</feature>
<feature type="transmembrane region" description="Helical" evidence="8">
    <location>
        <begin position="359"/>
        <end position="377"/>
    </location>
</feature>
<dbReference type="InterPro" id="IPR020846">
    <property type="entry name" value="MFS_dom"/>
</dbReference>
<evidence type="ECO:0000256" key="1">
    <source>
        <dbReference type="ARBA" id="ARBA00004127"/>
    </source>
</evidence>
<dbReference type="GO" id="GO:0012505">
    <property type="term" value="C:endomembrane system"/>
    <property type="evidence" value="ECO:0007669"/>
    <property type="project" value="UniProtKB-SubCell"/>
</dbReference>
<feature type="transmembrane region" description="Helical" evidence="8">
    <location>
        <begin position="214"/>
        <end position="234"/>
    </location>
</feature>
<keyword evidence="3" id="KW-0813">Transport</keyword>
<feature type="transmembrane region" description="Helical" evidence="8">
    <location>
        <begin position="302"/>
        <end position="323"/>
    </location>
</feature>
<feature type="domain" description="Major facilitator superfamily (MFS) profile" evidence="9">
    <location>
        <begin position="62"/>
        <end position="448"/>
    </location>
</feature>
<feature type="transmembrane region" description="Helical" evidence="8">
    <location>
        <begin position="389"/>
        <end position="411"/>
    </location>
</feature>
<dbReference type="InterPro" id="IPR011701">
    <property type="entry name" value="MFS"/>
</dbReference>
<name>A0AAD7D786_MYCRO</name>
<comment type="subcellular location">
    <subcellularLocation>
        <location evidence="1">Endomembrane system</location>
        <topology evidence="1">Multi-pass membrane protein</topology>
    </subcellularLocation>
</comment>
<feature type="transmembrane region" description="Helical" evidence="8">
    <location>
        <begin position="124"/>
        <end position="143"/>
    </location>
</feature>
<evidence type="ECO:0000256" key="6">
    <source>
        <dbReference type="ARBA" id="ARBA00023136"/>
    </source>
</evidence>
<keyword evidence="4 8" id="KW-0812">Transmembrane</keyword>
<evidence type="ECO:0000256" key="5">
    <source>
        <dbReference type="ARBA" id="ARBA00022989"/>
    </source>
</evidence>
<dbReference type="AlphaFoldDB" id="A0AAD7D786"/>
<keyword evidence="11" id="KW-1185">Reference proteome</keyword>
<comment type="caution">
    <text evidence="10">The sequence shown here is derived from an EMBL/GenBank/DDBJ whole genome shotgun (WGS) entry which is preliminary data.</text>
</comment>
<sequence>MELQELSVSRIELPPISSVRPGPSLPATPGEASVKSLSLGEHERDSGVQVSSGNHTVRARIHLCAIYASMFLAGWNDGSSGPLIPRIQKVYGVGFVLVSLTFVLACVGFISGALINMHWTDKVGFGKMIALGAICQIITYTIQAPAPPFPLFVLSFAINGVGVAIQNAQTNAYVASLRHDSELYMGMLHARYGAGALTSPIVATQFAQMQNWSFHYLVSLGLAIFNTISLILTFRGRTQDECLALVGEAAGETSTSDHSNFRQILSLKTVHLLAFFTLVYVGVEVTIGGWITTYIIDVRGGGASAGYISSGFFGGIMVGRLALMWVNKKIGEQRVLYIYAVLAIGLEFVVWFVPSLIGGAVAVSLIGVFLGPIYPIVMNRAGRVVPRWLLAGSIGWIAGFGQAGSAILPFLTGAIASKTGIRALQPLLISMMAVFPILWALIPISTRRID</sequence>
<evidence type="ECO:0000256" key="7">
    <source>
        <dbReference type="SAM" id="MobiDB-lite"/>
    </source>
</evidence>
<evidence type="ECO:0000256" key="8">
    <source>
        <dbReference type="SAM" id="Phobius"/>
    </source>
</evidence>
<comment type="similarity">
    <text evidence="2">Belongs to the major facilitator superfamily.</text>
</comment>
<accession>A0AAD7D786</accession>
<keyword evidence="5 8" id="KW-1133">Transmembrane helix</keyword>
<reference evidence="10" key="1">
    <citation type="submission" date="2023-03" db="EMBL/GenBank/DDBJ databases">
        <title>Massive genome expansion in bonnet fungi (Mycena s.s.) driven by repeated elements and novel gene families across ecological guilds.</title>
        <authorList>
            <consortium name="Lawrence Berkeley National Laboratory"/>
            <person name="Harder C.B."/>
            <person name="Miyauchi S."/>
            <person name="Viragh M."/>
            <person name="Kuo A."/>
            <person name="Thoen E."/>
            <person name="Andreopoulos B."/>
            <person name="Lu D."/>
            <person name="Skrede I."/>
            <person name="Drula E."/>
            <person name="Henrissat B."/>
            <person name="Morin E."/>
            <person name="Kohler A."/>
            <person name="Barry K."/>
            <person name="LaButti K."/>
            <person name="Morin E."/>
            <person name="Salamov A."/>
            <person name="Lipzen A."/>
            <person name="Mereny Z."/>
            <person name="Hegedus B."/>
            <person name="Baldrian P."/>
            <person name="Stursova M."/>
            <person name="Weitz H."/>
            <person name="Taylor A."/>
            <person name="Grigoriev I.V."/>
            <person name="Nagy L.G."/>
            <person name="Martin F."/>
            <person name="Kauserud H."/>
        </authorList>
    </citation>
    <scope>NUCLEOTIDE SEQUENCE</scope>
    <source>
        <strain evidence="10">CBHHK067</strain>
    </source>
</reference>
<dbReference type="FunFam" id="1.20.1250.20:FF:000286">
    <property type="entry name" value="MFS efflux transporter"/>
    <property type="match status" value="1"/>
</dbReference>
<evidence type="ECO:0000256" key="4">
    <source>
        <dbReference type="ARBA" id="ARBA00022692"/>
    </source>
</evidence>
<evidence type="ECO:0000256" key="2">
    <source>
        <dbReference type="ARBA" id="ARBA00008335"/>
    </source>
</evidence>
<feature type="transmembrane region" description="Helical" evidence="8">
    <location>
        <begin position="95"/>
        <end position="117"/>
    </location>
</feature>
<feature type="transmembrane region" description="Helical" evidence="8">
    <location>
        <begin position="335"/>
        <end position="353"/>
    </location>
</feature>
<dbReference type="EMBL" id="JARKIE010000112">
    <property type="protein sequence ID" value="KAJ7683014.1"/>
    <property type="molecule type" value="Genomic_DNA"/>
</dbReference>
<evidence type="ECO:0000256" key="3">
    <source>
        <dbReference type="ARBA" id="ARBA00022448"/>
    </source>
</evidence>
<feature type="transmembrane region" description="Helical" evidence="8">
    <location>
        <begin position="272"/>
        <end position="296"/>
    </location>
</feature>
<dbReference type="Gene3D" id="1.20.1250.20">
    <property type="entry name" value="MFS general substrate transporter like domains"/>
    <property type="match status" value="2"/>
</dbReference>
<dbReference type="GO" id="GO:0016020">
    <property type="term" value="C:membrane"/>
    <property type="evidence" value="ECO:0007669"/>
    <property type="project" value="TreeGrafter"/>
</dbReference>